<accession>A0A7W9BGG2</accession>
<keyword evidence="2" id="KW-1185">Reference proteome</keyword>
<dbReference type="Proteomes" id="UP000546200">
    <property type="component" value="Unassembled WGS sequence"/>
</dbReference>
<gene>
    <name evidence="1" type="ORF">FHS94_003642</name>
</gene>
<dbReference type="RefSeq" id="WP_184060332.1">
    <property type="nucleotide sequence ID" value="NZ_JACIJK010000014.1"/>
</dbReference>
<name>A0A7W9BGG2_9SPHN</name>
<protein>
    <submittedName>
        <fullName evidence="1">Uncharacterized protein</fullName>
    </submittedName>
</protein>
<proteinExistence type="predicted"/>
<organism evidence="1 2">
    <name type="scientific">Sphingomonas aerophila</name>
    <dbReference type="NCBI Taxonomy" id="1344948"/>
    <lineage>
        <taxon>Bacteria</taxon>
        <taxon>Pseudomonadati</taxon>
        <taxon>Pseudomonadota</taxon>
        <taxon>Alphaproteobacteria</taxon>
        <taxon>Sphingomonadales</taxon>
        <taxon>Sphingomonadaceae</taxon>
        <taxon>Sphingomonas</taxon>
    </lineage>
</organism>
<comment type="caution">
    <text evidence="1">The sequence shown here is derived from an EMBL/GenBank/DDBJ whole genome shotgun (WGS) entry which is preliminary data.</text>
</comment>
<dbReference type="EMBL" id="JACIJK010000014">
    <property type="protein sequence ID" value="MBB5716770.1"/>
    <property type="molecule type" value="Genomic_DNA"/>
</dbReference>
<reference evidence="1 2" key="1">
    <citation type="submission" date="2020-08" db="EMBL/GenBank/DDBJ databases">
        <title>Genomic Encyclopedia of Type Strains, Phase IV (KMG-IV): sequencing the most valuable type-strain genomes for metagenomic binning, comparative biology and taxonomic classification.</title>
        <authorList>
            <person name="Goeker M."/>
        </authorList>
    </citation>
    <scope>NUCLEOTIDE SEQUENCE [LARGE SCALE GENOMIC DNA]</scope>
    <source>
        <strain evidence="1 2">DSM 100044</strain>
    </source>
</reference>
<sequence length="60" mass="6990">MAADEIGLTTFHVDRVLERVKTDRLIEKCGRDLPARRTTQMLYVSEFGPRLRRRAETANE</sequence>
<evidence type="ECO:0000313" key="2">
    <source>
        <dbReference type="Proteomes" id="UP000546200"/>
    </source>
</evidence>
<evidence type="ECO:0000313" key="1">
    <source>
        <dbReference type="EMBL" id="MBB5716770.1"/>
    </source>
</evidence>
<dbReference type="AlphaFoldDB" id="A0A7W9BGG2"/>